<organism evidence="1 2">
    <name type="scientific">Bacteriovorax stolpii</name>
    <name type="common">Bdellovibrio stolpii</name>
    <dbReference type="NCBI Taxonomy" id="960"/>
    <lineage>
        <taxon>Bacteria</taxon>
        <taxon>Pseudomonadati</taxon>
        <taxon>Bdellovibrionota</taxon>
        <taxon>Bacteriovoracia</taxon>
        <taxon>Bacteriovoracales</taxon>
        <taxon>Bacteriovoracaceae</taxon>
        <taxon>Bacteriovorax</taxon>
    </lineage>
</organism>
<name>A0A2K9NXF6_BACTC</name>
<evidence type="ECO:0000313" key="2">
    <source>
        <dbReference type="Proteomes" id="UP000235584"/>
    </source>
</evidence>
<dbReference type="Proteomes" id="UP000235584">
    <property type="component" value="Chromosome"/>
</dbReference>
<sequence>MKYLFLLALLASCAELQKNTNVNMMAEAESVRVLEADAPAGSCTVVTTVRGEDNLMNLGKDTAVANMKKYAEGKGANAIFVKECKETKTAISTITTCKGIAYKCP</sequence>
<reference evidence="1 2" key="1">
    <citation type="submission" date="2018-01" db="EMBL/GenBank/DDBJ databases">
        <title>Complete genome sequence of Bacteriovorax stolpii DSM12778.</title>
        <authorList>
            <person name="Tang B."/>
            <person name="Chang J."/>
        </authorList>
    </citation>
    <scope>NUCLEOTIDE SEQUENCE [LARGE SCALE GENOMIC DNA]</scope>
    <source>
        <strain evidence="1 2">DSM 12778</strain>
    </source>
</reference>
<dbReference type="AlphaFoldDB" id="A0A2K9NXF6"/>
<accession>A0A2K9NXF6</accession>
<gene>
    <name evidence="1" type="ORF">C0V70_16955</name>
</gene>
<keyword evidence="2" id="KW-1185">Reference proteome</keyword>
<dbReference type="RefSeq" id="WP_102245054.1">
    <property type="nucleotide sequence ID" value="NZ_CP025704.1"/>
</dbReference>
<proteinExistence type="predicted"/>
<dbReference type="KEGG" id="bsto:C0V70_16955"/>
<evidence type="ECO:0000313" key="1">
    <source>
        <dbReference type="EMBL" id="AUN99765.1"/>
    </source>
</evidence>
<protein>
    <submittedName>
        <fullName evidence="1">Uncharacterized protein</fullName>
    </submittedName>
</protein>
<dbReference type="EMBL" id="CP025704">
    <property type="protein sequence ID" value="AUN99765.1"/>
    <property type="molecule type" value="Genomic_DNA"/>
</dbReference>